<feature type="domain" description="Peptidase M28" evidence="1">
    <location>
        <begin position="135"/>
        <end position="331"/>
    </location>
</feature>
<dbReference type="PANTHER" id="PTHR12147:SF26">
    <property type="entry name" value="PEPTIDASE M28 DOMAIN-CONTAINING PROTEIN"/>
    <property type="match status" value="1"/>
</dbReference>
<evidence type="ECO:0000313" key="3">
    <source>
        <dbReference type="Proteomes" id="UP000183071"/>
    </source>
</evidence>
<gene>
    <name evidence="2" type="ORF">SAMN05444353_2714</name>
</gene>
<dbReference type="InterPro" id="IPR007484">
    <property type="entry name" value="Peptidase_M28"/>
</dbReference>
<dbReference type="EMBL" id="FNUE01000002">
    <property type="protein sequence ID" value="SEE61191.1"/>
    <property type="molecule type" value="Genomic_DNA"/>
</dbReference>
<dbReference type="SUPFAM" id="SSF53187">
    <property type="entry name" value="Zn-dependent exopeptidases"/>
    <property type="match status" value="1"/>
</dbReference>
<protein>
    <submittedName>
        <fullName evidence="2">Peptidase family M28</fullName>
    </submittedName>
</protein>
<evidence type="ECO:0000313" key="2">
    <source>
        <dbReference type="EMBL" id="SEE61191.1"/>
    </source>
</evidence>
<proteinExistence type="predicted"/>
<sequence>MVFFSIFALIFPDFIRQIITMKTKLLPVFTLIVLLMGCSEPRVIDINSDKLLSDLKILADDALEGRAFSKEGNIKTQKIIIDEFNKIGLQPVIGGNLLHKFNHNFTGKVRQEVFPIEKPLEDLSNVKDTIVSGANIVGMLKGQSNKTFVITAHYDHLGVRNGRIYNGADDNASGTAALFTIAKYFKDKPTKHNLIFAAVDGEEIGSIGADYFLKDYLNKDNISLNINMDMIAHSDYDPELFASGLHHYPDLRDPLEDIESEKIILLFGHDDPDNKQQSDWTFSSDHRVFHREKIPFIYFGVPDHKDYHRHTDTYGTINEEFYIEAVKIVIKAIENFDEELAEH</sequence>
<comment type="caution">
    <text evidence="2">The sequence shown here is derived from an EMBL/GenBank/DDBJ whole genome shotgun (WGS) entry which is preliminary data.</text>
</comment>
<dbReference type="Proteomes" id="UP000183071">
    <property type="component" value="Unassembled WGS sequence"/>
</dbReference>
<evidence type="ECO:0000259" key="1">
    <source>
        <dbReference type="Pfam" id="PF04389"/>
    </source>
</evidence>
<accession>A0A1H5KAY1</accession>
<name>A0A1H5KAY1_9FLAO</name>
<dbReference type="Pfam" id="PF04389">
    <property type="entry name" value="Peptidase_M28"/>
    <property type="match status" value="1"/>
</dbReference>
<dbReference type="Gene3D" id="3.40.630.10">
    <property type="entry name" value="Zn peptidases"/>
    <property type="match status" value="1"/>
</dbReference>
<reference evidence="2 3" key="1">
    <citation type="submission" date="2016-10" db="EMBL/GenBank/DDBJ databases">
        <authorList>
            <person name="Varghese N."/>
            <person name="Submissions S."/>
        </authorList>
    </citation>
    <scope>NUCLEOTIDE SEQUENCE [LARGE SCALE GENOMIC DNA]</scope>
    <source>
        <strain evidence="2 3">DSW-5</strain>
    </source>
</reference>
<dbReference type="PANTHER" id="PTHR12147">
    <property type="entry name" value="METALLOPEPTIDASE M28 FAMILY MEMBER"/>
    <property type="match status" value="1"/>
</dbReference>
<keyword evidence="3" id="KW-1185">Reference proteome</keyword>
<dbReference type="InterPro" id="IPR045175">
    <property type="entry name" value="M28_fam"/>
</dbReference>
<organism evidence="2 3">
    <name type="scientific">Polaribacter dokdonensis DSW-5</name>
    <dbReference type="NCBI Taxonomy" id="1300348"/>
    <lineage>
        <taxon>Bacteria</taxon>
        <taxon>Pseudomonadati</taxon>
        <taxon>Bacteroidota</taxon>
        <taxon>Flavobacteriia</taxon>
        <taxon>Flavobacteriales</taxon>
        <taxon>Flavobacteriaceae</taxon>
    </lineage>
</organism>